<evidence type="ECO:0000256" key="1">
    <source>
        <dbReference type="ARBA" id="ARBA00022574"/>
    </source>
</evidence>
<keyword evidence="5" id="KW-1185">Reference proteome</keyword>
<dbReference type="PROSITE" id="PS50082">
    <property type="entry name" value="WD_REPEATS_2"/>
    <property type="match status" value="5"/>
</dbReference>
<dbReference type="InterPro" id="IPR001680">
    <property type="entry name" value="WD40_rpt"/>
</dbReference>
<keyword evidence="1 3" id="KW-0853">WD repeat</keyword>
<dbReference type="InterPro" id="IPR015943">
    <property type="entry name" value="WD40/YVTN_repeat-like_dom_sf"/>
</dbReference>
<dbReference type="Pfam" id="PF00400">
    <property type="entry name" value="WD40"/>
    <property type="match status" value="8"/>
</dbReference>
<organism evidence="4 5">
    <name type="scientific">Kolteria novifilia</name>
    <dbReference type="NCBI Taxonomy" id="2527975"/>
    <lineage>
        <taxon>Bacteria</taxon>
        <taxon>Pseudomonadati</taxon>
        <taxon>Planctomycetota</taxon>
        <taxon>Planctomycetia</taxon>
        <taxon>Kolteriales</taxon>
        <taxon>Kolteriaceae</taxon>
        <taxon>Kolteria</taxon>
    </lineage>
</organism>
<protein>
    <submittedName>
        <fullName evidence="4">WD domain, G-beta repeat</fullName>
    </submittedName>
</protein>
<accession>A0A518BB49</accession>
<dbReference type="PANTHER" id="PTHR22847">
    <property type="entry name" value="WD40 REPEAT PROTEIN"/>
    <property type="match status" value="1"/>
</dbReference>
<dbReference type="CDD" id="cd00200">
    <property type="entry name" value="WD40"/>
    <property type="match status" value="1"/>
</dbReference>
<evidence type="ECO:0000256" key="3">
    <source>
        <dbReference type="PROSITE-ProRule" id="PRU00221"/>
    </source>
</evidence>
<feature type="repeat" description="WD" evidence="3">
    <location>
        <begin position="192"/>
        <end position="233"/>
    </location>
</feature>
<dbReference type="KEGG" id="knv:Pan216_50930"/>
<dbReference type="PROSITE" id="PS50294">
    <property type="entry name" value="WD_REPEATS_REGION"/>
    <property type="match status" value="5"/>
</dbReference>
<name>A0A518BB49_9BACT</name>
<dbReference type="RefSeq" id="WP_145262243.1">
    <property type="nucleotide sequence ID" value="NZ_CP036279.1"/>
</dbReference>
<dbReference type="PANTHER" id="PTHR22847:SF637">
    <property type="entry name" value="WD REPEAT DOMAIN 5B"/>
    <property type="match status" value="1"/>
</dbReference>
<reference evidence="4 5" key="1">
    <citation type="submission" date="2019-02" db="EMBL/GenBank/DDBJ databases">
        <title>Deep-cultivation of Planctomycetes and their phenomic and genomic characterization uncovers novel biology.</title>
        <authorList>
            <person name="Wiegand S."/>
            <person name="Jogler M."/>
            <person name="Boedeker C."/>
            <person name="Pinto D."/>
            <person name="Vollmers J."/>
            <person name="Rivas-Marin E."/>
            <person name="Kohn T."/>
            <person name="Peeters S.H."/>
            <person name="Heuer A."/>
            <person name="Rast P."/>
            <person name="Oberbeckmann S."/>
            <person name="Bunk B."/>
            <person name="Jeske O."/>
            <person name="Meyerdierks A."/>
            <person name="Storesund J.E."/>
            <person name="Kallscheuer N."/>
            <person name="Luecker S."/>
            <person name="Lage O.M."/>
            <person name="Pohl T."/>
            <person name="Merkel B.J."/>
            <person name="Hornburger P."/>
            <person name="Mueller R.-W."/>
            <person name="Bruemmer F."/>
            <person name="Labrenz M."/>
            <person name="Spormann A.M."/>
            <person name="Op den Camp H."/>
            <person name="Overmann J."/>
            <person name="Amann R."/>
            <person name="Jetten M.S.M."/>
            <person name="Mascher T."/>
            <person name="Medema M.H."/>
            <person name="Devos D.P."/>
            <person name="Kaster A.-K."/>
            <person name="Ovreas L."/>
            <person name="Rohde M."/>
            <person name="Galperin M.Y."/>
            <person name="Jogler C."/>
        </authorList>
    </citation>
    <scope>NUCLEOTIDE SEQUENCE [LARGE SCALE GENOMIC DNA]</scope>
    <source>
        <strain evidence="4 5">Pan216</strain>
    </source>
</reference>
<evidence type="ECO:0000313" key="5">
    <source>
        <dbReference type="Proteomes" id="UP000317093"/>
    </source>
</evidence>
<dbReference type="OrthoDB" id="232294at2"/>
<dbReference type="Gene3D" id="2.130.10.10">
    <property type="entry name" value="YVTN repeat-like/Quinoprotein amine dehydrogenase"/>
    <property type="match status" value="4"/>
</dbReference>
<feature type="repeat" description="WD" evidence="3">
    <location>
        <begin position="150"/>
        <end position="191"/>
    </location>
</feature>
<dbReference type="PRINTS" id="PR00320">
    <property type="entry name" value="GPROTEINBRPT"/>
</dbReference>
<gene>
    <name evidence="4" type="ORF">Pan216_50930</name>
</gene>
<dbReference type="InterPro" id="IPR036322">
    <property type="entry name" value="WD40_repeat_dom_sf"/>
</dbReference>
<dbReference type="SUPFAM" id="SSF50978">
    <property type="entry name" value="WD40 repeat-like"/>
    <property type="match status" value="3"/>
</dbReference>
<dbReference type="PROSITE" id="PS00678">
    <property type="entry name" value="WD_REPEATS_1"/>
    <property type="match status" value="2"/>
</dbReference>
<dbReference type="InterPro" id="IPR019775">
    <property type="entry name" value="WD40_repeat_CS"/>
</dbReference>
<dbReference type="SMART" id="SM00320">
    <property type="entry name" value="WD40"/>
    <property type="match status" value="14"/>
</dbReference>
<dbReference type="EMBL" id="CP036279">
    <property type="protein sequence ID" value="QDU64204.1"/>
    <property type="molecule type" value="Genomic_DNA"/>
</dbReference>
<keyword evidence="2" id="KW-0677">Repeat</keyword>
<sequence>MTESVLAAREEMGGRELPAGVVRVFGDLRGRTDGDVLALCYRDDGTLVSVEDGGILRCWDSEQGRQLEATDLGEMESCWAFDPDGRLLASGSSTLSLWESVTGTLIGRLGDLPWIGCLLFNGDGSMIATGHDDGSVRVWDVASGKTIRTFREHSAEVCALAFGPQSQQLASASEDRTVILWDLDVSTSVRTLEGHTDRIDAIAWSPDGKTIASAGWDTSVRLWSPESGQLTALLNGQGECVHAVRFGPEPHQMVSGDSDCVVRLWEYSKLAVAAEFRGHKGAVRHLALRPDGRQIATGGSDRAIHWWDLNRQRSVVGDAAPQSEVRSMVLSPKGRVTTVHLEGCLGCWDFENGHQQNVLPSATAYVAVAASPKGQWATGELDGTIRIWDSLDATPRCQWIAHETAASVLAFDHVGNCLASSAGNDGMVKLWNPDTGASLGVIPSATRDCTIETLAFFPDRPWLAASGIDWLGREHSEGVVAVWDVERQQLIRTFDAGASRVAISADGSLVAAVTTFDSIMIWKTDDGELITEIAGLELAVHSIAFDPSGQHLAFGGDDGGLRICETSNWNVIATFDLETSLKDLAFTPDGQHILTGNGNSTAYLVEIGNLSAP</sequence>
<proteinExistence type="predicted"/>
<dbReference type="Proteomes" id="UP000317093">
    <property type="component" value="Chromosome"/>
</dbReference>
<dbReference type="InterPro" id="IPR020472">
    <property type="entry name" value="WD40_PAC1"/>
</dbReference>
<dbReference type="AlphaFoldDB" id="A0A518BB49"/>
<feature type="repeat" description="WD" evidence="3">
    <location>
        <begin position="276"/>
        <end position="317"/>
    </location>
</feature>
<evidence type="ECO:0000256" key="2">
    <source>
        <dbReference type="ARBA" id="ARBA00022737"/>
    </source>
</evidence>
<evidence type="ECO:0000313" key="4">
    <source>
        <dbReference type="EMBL" id="QDU64204.1"/>
    </source>
</evidence>
<feature type="repeat" description="WD" evidence="3">
    <location>
        <begin position="115"/>
        <end position="149"/>
    </location>
</feature>
<feature type="repeat" description="WD" evidence="3">
    <location>
        <begin position="234"/>
        <end position="266"/>
    </location>
</feature>